<comment type="caution">
    <text evidence="1">The sequence shown here is derived from an EMBL/GenBank/DDBJ whole genome shotgun (WGS) entry which is preliminary data.</text>
</comment>
<dbReference type="Proteomes" id="UP000813215">
    <property type="component" value="Unassembled WGS sequence"/>
</dbReference>
<name>A0A9E3H526_9NOST</name>
<dbReference type="InterPro" id="IPR043504">
    <property type="entry name" value="Peptidase_S1_PA_chymotrypsin"/>
</dbReference>
<organism evidence="1 2">
    <name type="scientific">Pelatocladus maniniholoensis HA4357-MV3</name>
    <dbReference type="NCBI Taxonomy" id="1117104"/>
    <lineage>
        <taxon>Bacteria</taxon>
        <taxon>Bacillati</taxon>
        <taxon>Cyanobacteriota</taxon>
        <taxon>Cyanophyceae</taxon>
        <taxon>Nostocales</taxon>
        <taxon>Nostocaceae</taxon>
        <taxon>Pelatocladus</taxon>
    </lineage>
</organism>
<dbReference type="SUPFAM" id="SSF50494">
    <property type="entry name" value="Trypsin-like serine proteases"/>
    <property type="match status" value="1"/>
</dbReference>
<reference evidence="1" key="1">
    <citation type="submission" date="2021-05" db="EMBL/GenBank/DDBJ databases">
        <authorList>
            <person name="Pietrasiak N."/>
            <person name="Ward R."/>
            <person name="Stajich J.E."/>
            <person name="Kurbessoian T."/>
        </authorList>
    </citation>
    <scope>NUCLEOTIDE SEQUENCE</scope>
    <source>
        <strain evidence="1">HA4357-MV3</strain>
    </source>
</reference>
<dbReference type="EMBL" id="JAHHHW010000027">
    <property type="protein sequence ID" value="MBW4430711.1"/>
    <property type="molecule type" value="Genomic_DNA"/>
</dbReference>
<proteinExistence type="predicted"/>
<protein>
    <recommendedName>
        <fullName evidence="3">Serine protease</fullName>
    </recommendedName>
</protein>
<accession>A0A9E3H526</accession>
<dbReference type="InterPro" id="IPR009003">
    <property type="entry name" value="Peptidase_S1_PA"/>
</dbReference>
<dbReference type="Gene3D" id="2.40.10.10">
    <property type="entry name" value="Trypsin-like serine proteases"/>
    <property type="match status" value="1"/>
</dbReference>
<dbReference type="AlphaFoldDB" id="A0A9E3H526"/>
<gene>
    <name evidence="1" type="ORF">KME28_02885</name>
</gene>
<reference evidence="1" key="2">
    <citation type="journal article" date="2022" name="Microbiol. Resour. Announc.">
        <title>Metagenome Sequencing to Explore Phylogenomics of Terrestrial Cyanobacteria.</title>
        <authorList>
            <person name="Ward R.D."/>
            <person name="Stajich J.E."/>
            <person name="Johansen J.R."/>
            <person name="Huntemann M."/>
            <person name="Clum A."/>
            <person name="Foster B."/>
            <person name="Foster B."/>
            <person name="Roux S."/>
            <person name="Palaniappan K."/>
            <person name="Varghese N."/>
            <person name="Mukherjee S."/>
            <person name="Reddy T.B.K."/>
            <person name="Daum C."/>
            <person name="Copeland A."/>
            <person name="Chen I.A."/>
            <person name="Ivanova N.N."/>
            <person name="Kyrpides N.C."/>
            <person name="Shapiro N."/>
            <person name="Eloe-Fadrosh E.A."/>
            <person name="Pietrasiak N."/>
        </authorList>
    </citation>
    <scope>NUCLEOTIDE SEQUENCE</scope>
    <source>
        <strain evidence="1">HA4357-MV3</strain>
    </source>
</reference>
<sequence>MKINKPLGRKYGYLGIKTLPSQTLIRNQKKYFFVGYSGDFPTPSYQKYFSAGAGWTASFQKDCSIVREEENFLFHDCDTAGGSSGGPIIAMINGEPYIVALNEGEIKTFAKDLINVAVKIDFLEQLNAGN</sequence>
<evidence type="ECO:0000313" key="2">
    <source>
        <dbReference type="Proteomes" id="UP000813215"/>
    </source>
</evidence>
<evidence type="ECO:0008006" key="3">
    <source>
        <dbReference type="Google" id="ProtNLM"/>
    </source>
</evidence>
<evidence type="ECO:0000313" key="1">
    <source>
        <dbReference type="EMBL" id="MBW4430711.1"/>
    </source>
</evidence>